<feature type="compositionally biased region" description="Polar residues" evidence="1">
    <location>
        <begin position="25"/>
        <end position="36"/>
    </location>
</feature>
<dbReference type="Proteomes" id="UP000285310">
    <property type="component" value="Unassembled WGS sequence"/>
</dbReference>
<accession>A0A423PEW8</accession>
<evidence type="ECO:0000313" key="4">
    <source>
        <dbReference type="Proteomes" id="UP000285310"/>
    </source>
</evidence>
<feature type="signal peptide" evidence="2">
    <location>
        <begin position="1"/>
        <end position="20"/>
    </location>
</feature>
<gene>
    <name evidence="3" type="ORF">SAJA_14630</name>
</gene>
<feature type="region of interest" description="Disordered" evidence="1">
    <location>
        <begin position="290"/>
        <end position="315"/>
    </location>
</feature>
<feature type="region of interest" description="Disordered" evidence="1">
    <location>
        <begin position="21"/>
        <end position="92"/>
    </location>
</feature>
<evidence type="ECO:0000256" key="1">
    <source>
        <dbReference type="SAM" id="MobiDB-lite"/>
    </source>
</evidence>
<sequence length="406" mass="42309">MRYRTLPIALIIAASLTPVAGCSDNDGSANDQSQGTDLAAEQSADSSGQTSDNGSQDSSPIPVNDPNKTADTASTSPQSKPAPPAPDRVQQLAQQIASIKQANQKRLDQQAQRIDALEQQVAALTKRLRQRPQPTSAHAKPDQQKTNPAKTQAPDAVFPQSSDSAASRESKSDAGQSADASNNDESADDSDGEPASSDSPPASGNVTGPNIVTHCPAHGDAADQFDVFFQAATGDALDAAADQVQSAGLSDWFARARTGRLYVGRYGNCPLAARRRDDVHERTGLALNIRAVAPHHAGTSKSTDHSPAHDDGAADNAAASIRRAATEPVQPVVTNAPFEVIGVELRGTHHFLGVAPHGVSRLSGVTWLAPGNAYGTWTLRAIRTDAGTATFAHGGRTIAVALPRRG</sequence>
<keyword evidence="4" id="KW-1185">Reference proteome</keyword>
<name>A0A423PEW8_9GAMM</name>
<comment type="caution">
    <text evidence="3">The sequence shown here is derived from an EMBL/GenBank/DDBJ whole genome shotgun (WGS) entry which is preliminary data.</text>
</comment>
<organism evidence="3 4">
    <name type="scientific">Salinisphaera japonica YTM-1</name>
    <dbReference type="NCBI Taxonomy" id="1209778"/>
    <lineage>
        <taxon>Bacteria</taxon>
        <taxon>Pseudomonadati</taxon>
        <taxon>Pseudomonadota</taxon>
        <taxon>Gammaproteobacteria</taxon>
        <taxon>Salinisphaerales</taxon>
        <taxon>Salinisphaeraceae</taxon>
        <taxon>Salinisphaera</taxon>
    </lineage>
</organism>
<reference evidence="3 4" key="1">
    <citation type="submission" date="2013-10" db="EMBL/GenBank/DDBJ databases">
        <title>Salinisphaera japonica YTM-1 Genome Sequencing.</title>
        <authorList>
            <person name="Lai Q."/>
            <person name="Li C."/>
            <person name="Shao Z."/>
        </authorList>
    </citation>
    <scope>NUCLEOTIDE SEQUENCE [LARGE SCALE GENOMIC DNA]</scope>
    <source>
        <strain evidence="3 4">YTM-1</strain>
    </source>
</reference>
<feature type="compositionally biased region" description="Low complexity" evidence="1">
    <location>
        <begin position="173"/>
        <end position="184"/>
    </location>
</feature>
<keyword evidence="2" id="KW-0732">Signal</keyword>
<feature type="region of interest" description="Disordered" evidence="1">
    <location>
        <begin position="126"/>
        <end position="217"/>
    </location>
</feature>
<feature type="compositionally biased region" description="Polar residues" evidence="1">
    <location>
        <begin position="43"/>
        <end position="79"/>
    </location>
</feature>
<dbReference type="AlphaFoldDB" id="A0A423PEW8"/>
<feature type="compositionally biased region" description="Basic and acidic residues" evidence="1">
    <location>
        <begin position="302"/>
        <end position="312"/>
    </location>
</feature>
<dbReference type="InParanoid" id="A0A423PEW8"/>
<dbReference type="OrthoDB" id="7055747at2"/>
<proteinExistence type="predicted"/>
<dbReference type="RefSeq" id="WP_123659365.1">
    <property type="nucleotide sequence ID" value="NZ_AYKG01000068.1"/>
</dbReference>
<feature type="compositionally biased region" description="Polar residues" evidence="1">
    <location>
        <begin position="196"/>
        <end position="210"/>
    </location>
</feature>
<evidence type="ECO:0000256" key="2">
    <source>
        <dbReference type="SAM" id="SignalP"/>
    </source>
</evidence>
<dbReference type="EMBL" id="AYKG01000068">
    <property type="protein sequence ID" value="ROO24105.1"/>
    <property type="molecule type" value="Genomic_DNA"/>
</dbReference>
<feature type="chain" id="PRO_5019329612" description="SPOR domain-containing protein" evidence="2">
    <location>
        <begin position="21"/>
        <end position="406"/>
    </location>
</feature>
<evidence type="ECO:0008006" key="5">
    <source>
        <dbReference type="Google" id="ProtNLM"/>
    </source>
</evidence>
<protein>
    <recommendedName>
        <fullName evidence="5">SPOR domain-containing protein</fullName>
    </recommendedName>
</protein>
<evidence type="ECO:0000313" key="3">
    <source>
        <dbReference type="EMBL" id="ROO24105.1"/>
    </source>
</evidence>